<proteinExistence type="predicted"/>
<feature type="signal peptide" evidence="1">
    <location>
        <begin position="1"/>
        <end position="23"/>
    </location>
</feature>
<sequence length="500" mass="58606">MTKKIVFALAAAMIFLSLRPAAAVESEYKLSWPPAKYSENFVKSFFPSDNEISKMNVWAFFYLWGLISFIESNIPEGLDGKKYAILVRDLKKDIEFLKNDMMFLVKEVWGVRRLDRDIIKVQLFGIYSKLSSIINAVQKVRTNLIKPAYFLFYNSLDHTIFIEENFDFSITLNYMSVDSVWSAWRPKEEIVKELDWAMKMGVNTVKITVLLDYWVYKNTSRINEIDETIKLIKSRGLKLYITFLGVREWYGEDYSFKPRSGRVFGKVNFITWRYRCEQAMLNIIGEYKPEYACVIREPLIDLQEQLVHAVGVDGWLDCFALMARESAKISPRTIITIENGVSTDADYELFSKFQKVKGKNIAFGALIYSLKDIFSYNQYSKMCKVRKKTIVAEFWDSIVIYIDEYAEDFIYLVYRWALNHKMPLINLSYAVNTHTYDYTPTPAFYVYRNIITRTFMEGICKKGVKSNSDGVWGTLYSEYNRPGKINYQFRHQGALKDYRN</sequence>
<accession>A0A1F7WLC7</accession>
<protein>
    <recommendedName>
        <fullName evidence="4">Glycoside hydrolase family 42 N-terminal domain-containing protein</fullName>
    </recommendedName>
</protein>
<dbReference type="Proteomes" id="UP000178735">
    <property type="component" value="Unassembled WGS sequence"/>
</dbReference>
<name>A0A1F7WLC7_9BACT</name>
<evidence type="ECO:0000313" key="2">
    <source>
        <dbReference type="EMBL" id="OGM02825.1"/>
    </source>
</evidence>
<dbReference type="EMBL" id="MGFH01000200">
    <property type="protein sequence ID" value="OGM02825.1"/>
    <property type="molecule type" value="Genomic_DNA"/>
</dbReference>
<dbReference type="STRING" id="1817813.A2008_07235"/>
<dbReference type="SUPFAM" id="SSF51445">
    <property type="entry name" value="(Trans)glycosidases"/>
    <property type="match status" value="1"/>
</dbReference>
<dbReference type="AlphaFoldDB" id="A0A1F7WLC7"/>
<keyword evidence="1" id="KW-0732">Signal</keyword>
<evidence type="ECO:0000313" key="3">
    <source>
        <dbReference type="Proteomes" id="UP000178735"/>
    </source>
</evidence>
<evidence type="ECO:0000256" key="1">
    <source>
        <dbReference type="SAM" id="SignalP"/>
    </source>
</evidence>
<comment type="caution">
    <text evidence="2">The sequence shown here is derived from an EMBL/GenBank/DDBJ whole genome shotgun (WGS) entry which is preliminary data.</text>
</comment>
<organism evidence="2 3">
    <name type="scientific">Candidatus Wallbacteria bacterium GWC2_49_35</name>
    <dbReference type="NCBI Taxonomy" id="1817813"/>
    <lineage>
        <taxon>Bacteria</taxon>
        <taxon>Candidatus Walliibacteriota</taxon>
    </lineage>
</organism>
<feature type="chain" id="PRO_5009533482" description="Glycoside hydrolase family 42 N-terminal domain-containing protein" evidence="1">
    <location>
        <begin position="24"/>
        <end position="500"/>
    </location>
</feature>
<reference evidence="2 3" key="1">
    <citation type="journal article" date="2016" name="Nat. Commun.">
        <title>Thousands of microbial genomes shed light on interconnected biogeochemical processes in an aquifer system.</title>
        <authorList>
            <person name="Anantharaman K."/>
            <person name="Brown C.T."/>
            <person name="Hug L.A."/>
            <person name="Sharon I."/>
            <person name="Castelle C.J."/>
            <person name="Probst A.J."/>
            <person name="Thomas B.C."/>
            <person name="Singh A."/>
            <person name="Wilkins M.J."/>
            <person name="Karaoz U."/>
            <person name="Brodie E.L."/>
            <person name="Williams K.H."/>
            <person name="Hubbard S.S."/>
            <person name="Banfield J.F."/>
        </authorList>
    </citation>
    <scope>NUCLEOTIDE SEQUENCE [LARGE SCALE GENOMIC DNA]</scope>
</reference>
<gene>
    <name evidence="2" type="ORF">A2008_07235</name>
</gene>
<evidence type="ECO:0008006" key="4">
    <source>
        <dbReference type="Google" id="ProtNLM"/>
    </source>
</evidence>
<dbReference type="InterPro" id="IPR017853">
    <property type="entry name" value="GH"/>
</dbReference>
<dbReference type="Gene3D" id="3.20.20.80">
    <property type="entry name" value="Glycosidases"/>
    <property type="match status" value="1"/>
</dbReference>